<keyword evidence="3" id="KW-1185">Reference proteome</keyword>
<dbReference type="InterPro" id="IPR012347">
    <property type="entry name" value="Ferritin-like"/>
</dbReference>
<dbReference type="InterPro" id="IPR025419">
    <property type="entry name" value="DUF4142"/>
</dbReference>
<evidence type="ECO:0000259" key="1">
    <source>
        <dbReference type="Pfam" id="PF13628"/>
    </source>
</evidence>
<gene>
    <name evidence="2" type="ORF">SAMN02745131_01989</name>
</gene>
<sequence>MKKVFLMGSALALLLTACKKDDTEDNLNANAQDQSFVTSANLSNSAEVRLGQLALSRSSNAGVKTFAQMMVTEHSQAQADLGSVATGINVNVKDTIDAMHQMLMSRLDTLNGLAFDTVYINSQVKDHKANVTLFQSEVSAGTNQSVKDYASKYLPHIQMHLNMADSIRTTF</sequence>
<organism evidence="2 3">
    <name type="scientific">Flavisolibacter ginsengisoli DSM 18119</name>
    <dbReference type="NCBI Taxonomy" id="1121884"/>
    <lineage>
        <taxon>Bacteria</taxon>
        <taxon>Pseudomonadati</taxon>
        <taxon>Bacteroidota</taxon>
        <taxon>Chitinophagia</taxon>
        <taxon>Chitinophagales</taxon>
        <taxon>Chitinophagaceae</taxon>
        <taxon>Flavisolibacter</taxon>
    </lineage>
</organism>
<reference evidence="2 3" key="1">
    <citation type="submission" date="2016-11" db="EMBL/GenBank/DDBJ databases">
        <authorList>
            <person name="Jaros S."/>
            <person name="Januszkiewicz K."/>
            <person name="Wedrychowicz H."/>
        </authorList>
    </citation>
    <scope>NUCLEOTIDE SEQUENCE [LARGE SCALE GENOMIC DNA]</scope>
    <source>
        <strain evidence="2 3">DSM 18119</strain>
    </source>
</reference>
<feature type="domain" description="DUF4142" evidence="1">
    <location>
        <begin position="32"/>
        <end position="166"/>
    </location>
</feature>
<dbReference type="PANTHER" id="PTHR38593">
    <property type="entry name" value="BLR2558 PROTEIN"/>
    <property type="match status" value="1"/>
</dbReference>
<name>A0A1M4ZM43_9BACT</name>
<dbReference type="PANTHER" id="PTHR38593:SF1">
    <property type="entry name" value="BLR2558 PROTEIN"/>
    <property type="match status" value="1"/>
</dbReference>
<evidence type="ECO:0000313" key="2">
    <source>
        <dbReference type="EMBL" id="SHF18867.1"/>
    </source>
</evidence>
<dbReference type="Proteomes" id="UP000184048">
    <property type="component" value="Unassembled WGS sequence"/>
</dbReference>
<protein>
    <submittedName>
        <fullName evidence="2">Putative membrane protein</fullName>
    </submittedName>
</protein>
<accession>A0A1M4ZM43</accession>
<dbReference type="STRING" id="1121884.SAMN02745131_01989"/>
<dbReference type="PROSITE" id="PS51257">
    <property type="entry name" value="PROKAR_LIPOPROTEIN"/>
    <property type="match status" value="1"/>
</dbReference>
<dbReference type="OrthoDB" id="9101320at2"/>
<dbReference type="Pfam" id="PF13628">
    <property type="entry name" value="DUF4142"/>
    <property type="match status" value="1"/>
</dbReference>
<dbReference type="AlphaFoldDB" id="A0A1M4ZM43"/>
<proteinExistence type="predicted"/>
<dbReference type="EMBL" id="FQUU01000007">
    <property type="protein sequence ID" value="SHF18867.1"/>
    <property type="molecule type" value="Genomic_DNA"/>
</dbReference>
<dbReference type="RefSeq" id="WP_072835188.1">
    <property type="nucleotide sequence ID" value="NZ_FQUU01000007.1"/>
</dbReference>
<evidence type="ECO:0000313" key="3">
    <source>
        <dbReference type="Proteomes" id="UP000184048"/>
    </source>
</evidence>
<dbReference type="Gene3D" id="1.20.1260.10">
    <property type="match status" value="1"/>
</dbReference>